<dbReference type="InterPro" id="IPR049802">
    <property type="entry name" value="RhsC-like_FIX"/>
</dbReference>
<dbReference type="EMBL" id="UAWQ01000018">
    <property type="protein sequence ID" value="SQC45555.1"/>
    <property type="molecule type" value="Genomic_DNA"/>
</dbReference>
<proteinExistence type="predicted"/>
<keyword evidence="1" id="KW-0472">Membrane</keyword>
<sequence length="492" mass="55820">MDTDTDLDRALAFYQPPPESWYSGIHKKIEATGQWIWETIQGDFNDNQSTGQVVTGTVISMIPLVDQICDVRDLVANCMKIKEGNDKKTDTTWAWVAMILTLVGLIPVAGSLIKGIFKVLFNSIRKAALAGKITLKAIDAAVSLFNRFIDMTVVQATMKYMRIYNPYQYAEKQVRELIAQLNVSVLLTKFDELMEVTGSLLDKAKSWGPESIRQPIETTWKLLVSIRSQANTMLEKALAPLNETLEKLAARLRQEGDNYYKAHTGANPHRPTRLKDAEEAELLVHNKPDWVDVGVTEKYPGLKQASAEQKSLMRLEKDKEGWPALSEDNIKSFHQMRYVELPQNEKLYRVLDPASSDNSFCWMREAEFMALKSKSQWRRRFAVWKSWNENGEYVVYTVPPGTTMKVWEGPAASQSRSVTDNGKNVDIVLEGGGIQIVIDPADLNLNYLGKRQHTGWGYRDFSDEVDMYIGIPQLQTKIFVPEELITTGKIDK</sequence>
<feature type="transmembrane region" description="Helical" evidence="1">
    <location>
        <begin position="93"/>
        <end position="117"/>
    </location>
</feature>
<dbReference type="CDD" id="cd20746">
    <property type="entry name" value="FIX_Ntox15_NUC_DUF4112_RhsA-like"/>
    <property type="match status" value="1"/>
</dbReference>
<keyword evidence="1" id="KW-1133">Transmembrane helix</keyword>
<dbReference type="Proteomes" id="UP000251721">
    <property type="component" value="Unassembled WGS sequence"/>
</dbReference>
<evidence type="ECO:0000313" key="3">
    <source>
        <dbReference type="Proteomes" id="UP000251721"/>
    </source>
</evidence>
<reference evidence="2 3" key="1">
    <citation type="submission" date="2018-06" db="EMBL/GenBank/DDBJ databases">
        <authorList>
            <consortium name="Pathogen Informatics"/>
            <person name="Doyle S."/>
        </authorList>
    </citation>
    <scope>NUCLEOTIDE SEQUENCE [LARGE SCALE GENOMIC DNA]</scope>
    <source>
        <strain evidence="2 3">NCTC13465</strain>
    </source>
</reference>
<evidence type="ECO:0000256" key="1">
    <source>
        <dbReference type="SAM" id="Phobius"/>
    </source>
</evidence>
<gene>
    <name evidence="2" type="ORF">NCTC13465_04111</name>
</gene>
<protein>
    <submittedName>
        <fullName evidence="2">Uncharacterized protein</fullName>
    </submittedName>
</protein>
<organism evidence="2 3">
    <name type="scientific">Klebsiella pneumoniae</name>
    <dbReference type="NCBI Taxonomy" id="573"/>
    <lineage>
        <taxon>Bacteria</taxon>
        <taxon>Pseudomonadati</taxon>
        <taxon>Pseudomonadota</taxon>
        <taxon>Gammaproteobacteria</taxon>
        <taxon>Enterobacterales</taxon>
        <taxon>Enterobacteriaceae</taxon>
        <taxon>Klebsiella/Raoultella group</taxon>
        <taxon>Klebsiella</taxon>
        <taxon>Klebsiella pneumoniae complex</taxon>
    </lineage>
</organism>
<dbReference type="AlphaFoldDB" id="A0A2X3FHE8"/>
<keyword evidence="1" id="KW-0812">Transmembrane</keyword>
<accession>A0A2X3FHE8</accession>
<name>A0A2X3FHE8_KLEPN</name>
<evidence type="ECO:0000313" key="2">
    <source>
        <dbReference type="EMBL" id="SQC45555.1"/>
    </source>
</evidence>